<evidence type="ECO:0000256" key="1">
    <source>
        <dbReference type="SAM" id="SignalP"/>
    </source>
</evidence>
<evidence type="ECO:0000313" key="3">
    <source>
        <dbReference type="Proteomes" id="UP001597295"/>
    </source>
</evidence>
<dbReference type="Proteomes" id="UP001597295">
    <property type="component" value="Unassembled WGS sequence"/>
</dbReference>
<organism evidence="2 3">
    <name type="scientific">Lacibacterium aquatile</name>
    <dbReference type="NCBI Taxonomy" id="1168082"/>
    <lineage>
        <taxon>Bacteria</taxon>
        <taxon>Pseudomonadati</taxon>
        <taxon>Pseudomonadota</taxon>
        <taxon>Alphaproteobacteria</taxon>
        <taxon>Rhodospirillales</taxon>
        <taxon>Rhodospirillaceae</taxon>
    </lineage>
</organism>
<protein>
    <submittedName>
        <fullName evidence="2">Uncharacterized protein</fullName>
    </submittedName>
</protein>
<dbReference type="RefSeq" id="WP_379874683.1">
    <property type="nucleotide sequence ID" value="NZ_JBHUIP010000003.1"/>
</dbReference>
<feature type="signal peptide" evidence="1">
    <location>
        <begin position="1"/>
        <end position="23"/>
    </location>
</feature>
<accession>A0ABW5DKX4</accession>
<gene>
    <name evidence="2" type="ORF">ACFSM5_02630</name>
</gene>
<feature type="chain" id="PRO_5045694208" evidence="1">
    <location>
        <begin position="24"/>
        <end position="438"/>
    </location>
</feature>
<dbReference type="SUPFAM" id="SSF50969">
    <property type="entry name" value="YVTN repeat-like/Quinoprotein amine dehydrogenase"/>
    <property type="match status" value="1"/>
</dbReference>
<evidence type="ECO:0000313" key="2">
    <source>
        <dbReference type="EMBL" id="MFD2261767.1"/>
    </source>
</evidence>
<name>A0ABW5DKX4_9PROT</name>
<reference evidence="3" key="1">
    <citation type="journal article" date="2019" name="Int. J. Syst. Evol. Microbiol.">
        <title>The Global Catalogue of Microorganisms (GCM) 10K type strain sequencing project: providing services to taxonomists for standard genome sequencing and annotation.</title>
        <authorList>
            <consortium name="The Broad Institute Genomics Platform"/>
            <consortium name="The Broad Institute Genome Sequencing Center for Infectious Disease"/>
            <person name="Wu L."/>
            <person name="Ma J."/>
        </authorList>
    </citation>
    <scope>NUCLEOTIDE SEQUENCE [LARGE SCALE GENOMIC DNA]</scope>
    <source>
        <strain evidence="3">CGMCC 1.19062</strain>
    </source>
</reference>
<dbReference type="EMBL" id="JBHUIP010000003">
    <property type="protein sequence ID" value="MFD2261767.1"/>
    <property type="molecule type" value="Genomic_DNA"/>
</dbReference>
<sequence length="438" mass="47234">MQNIILRAGLLSSLLAASTLAQAHDHPVSRGRLIFADHEKAEIGVLDLDSYEVTHRLPVPKANPGFAPVEGGRYMVVKTNDQDGTLLVLDTGLTRESHGDHVDIDKGAVRLLPTQFTGDKPAHVVSEHGWLALFYDGQRPWERKSDPKAVLIETDTLGSDKPKVDVWKSPAPQHGIAIPVGKDEWILSVPNPAYAKGDDQKASSRPNGFEVLNRGQGWKQVASFNDVSKADRSCKLFHGHAALKDVHAFGCNAQGAEKDGGILILQRDAKSAWTSSKLAYPDERRTSTIKAQATGRFMVGNYGTDGRPYDALLRIDPAVKALTGADAFVVPGNQPVCQFEITPDGKRVANLTPDGKFRVYEIAPTWKEVASFDAVSAFDCAYGAPTPTPNLAIVGDSAFISDPINHRIREFHLNTLKQGLDAKVDGMPANLAGGGNGG</sequence>
<keyword evidence="3" id="KW-1185">Reference proteome</keyword>
<comment type="caution">
    <text evidence="2">The sequence shown here is derived from an EMBL/GenBank/DDBJ whole genome shotgun (WGS) entry which is preliminary data.</text>
</comment>
<proteinExistence type="predicted"/>
<keyword evidence="1" id="KW-0732">Signal</keyword>
<dbReference type="InterPro" id="IPR011044">
    <property type="entry name" value="Quino_amine_DH_bsu"/>
</dbReference>